<gene>
    <name evidence="1" type="ORF">chiPu_0032305</name>
</gene>
<dbReference type="Proteomes" id="UP000287033">
    <property type="component" value="Unassembled WGS sequence"/>
</dbReference>
<keyword evidence="2" id="KW-1185">Reference proteome</keyword>
<reference evidence="1 2" key="1">
    <citation type="journal article" date="2018" name="Nat. Ecol. Evol.">
        <title>Shark genomes provide insights into elasmobranch evolution and the origin of vertebrates.</title>
        <authorList>
            <person name="Hara Y"/>
            <person name="Yamaguchi K"/>
            <person name="Onimaru K"/>
            <person name="Kadota M"/>
            <person name="Koyanagi M"/>
            <person name="Keeley SD"/>
            <person name="Tatsumi K"/>
            <person name="Tanaka K"/>
            <person name="Motone F"/>
            <person name="Kageyama Y"/>
            <person name="Nozu R"/>
            <person name="Adachi N"/>
            <person name="Nishimura O"/>
            <person name="Nakagawa R"/>
            <person name="Tanegashima C"/>
            <person name="Kiyatake I"/>
            <person name="Matsumoto R"/>
            <person name="Murakumo K"/>
            <person name="Nishida K"/>
            <person name="Terakita A"/>
            <person name="Kuratani S"/>
            <person name="Sato K"/>
            <person name="Hyodo S Kuraku.S."/>
        </authorList>
    </citation>
    <scope>NUCLEOTIDE SEQUENCE [LARGE SCALE GENOMIC DNA]</scope>
</reference>
<accession>A0A401U045</accession>
<name>A0A401U045_CHIPU</name>
<evidence type="ECO:0000313" key="2">
    <source>
        <dbReference type="Proteomes" id="UP000287033"/>
    </source>
</evidence>
<protein>
    <submittedName>
        <fullName evidence="1">Uncharacterized protein</fullName>
    </submittedName>
</protein>
<evidence type="ECO:0000313" key="1">
    <source>
        <dbReference type="EMBL" id="GCC48253.1"/>
    </source>
</evidence>
<sequence>LITSVDNVDSSPKVILFHPNEDEDVRLPTPVRRRRRRKYVIL</sequence>
<feature type="non-terminal residue" evidence="1">
    <location>
        <position position="1"/>
    </location>
</feature>
<dbReference type="AlphaFoldDB" id="A0A401U045"/>
<organism evidence="1 2">
    <name type="scientific">Chiloscyllium punctatum</name>
    <name type="common">Brownbanded bambooshark</name>
    <name type="synonym">Hemiscyllium punctatum</name>
    <dbReference type="NCBI Taxonomy" id="137246"/>
    <lineage>
        <taxon>Eukaryota</taxon>
        <taxon>Metazoa</taxon>
        <taxon>Chordata</taxon>
        <taxon>Craniata</taxon>
        <taxon>Vertebrata</taxon>
        <taxon>Chondrichthyes</taxon>
        <taxon>Elasmobranchii</taxon>
        <taxon>Galeomorphii</taxon>
        <taxon>Galeoidea</taxon>
        <taxon>Orectolobiformes</taxon>
        <taxon>Hemiscylliidae</taxon>
        <taxon>Chiloscyllium</taxon>
    </lineage>
</organism>
<dbReference type="EMBL" id="BEZZ01233245">
    <property type="protein sequence ID" value="GCC48253.1"/>
    <property type="molecule type" value="Genomic_DNA"/>
</dbReference>
<proteinExistence type="predicted"/>
<comment type="caution">
    <text evidence="1">The sequence shown here is derived from an EMBL/GenBank/DDBJ whole genome shotgun (WGS) entry which is preliminary data.</text>
</comment>